<evidence type="ECO:0000313" key="3">
    <source>
        <dbReference type="Proteomes" id="UP000582837"/>
    </source>
</evidence>
<sequence>MRRIRFLAALCAAFLLAACSNDLLPERPPLGSWTSRVTNGTGGAATLEEDNLWLEPDGRLVWTRTLYGDGAGHPDMPIYRTVRFGQHRIRDGYLDIRTDSSHFSRPVTAAPQRIMYENPQWSGDMYRIRVMGEVLSLQFTVAPADAPIERTLLFQRDEFFPVD</sequence>
<reference evidence="2 3" key="1">
    <citation type="submission" date="2020-08" db="EMBL/GenBank/DDBJ databases">
        <title>Genomic Encyclopedia of Type Strains, Phase IV (KMG-IV): sequencing the most valuable type-strain genomes for metagenomic binning, comparative biology and taxonomic classification.</title>
        <authorList>
            <person name="Goeker M."/>
        </authorList>
    </citation>
    <scope>NUCLEOTIDE SEQUENCE [LARGE SCALE GENOMIC DNA]</scope>
    <source>
        <strain evidence="2 3">DSM 29007</strain>
    </source>
</reference>
<protein>
    <recommendedName>
        <fullName evidence="4">Lipocalin-like domain-containing protein</fullName>
    </recommendedName>
</protein>
<organism evidence="2 3">
    <name type="scientific">Longimicrobium terrae</name>
    <dbReference type="NCBI Taxonomy" id="1639882"/>
    <lineage>
        <taxon>Bacteria</taxon>
        <taxon>Pseudomonadati</taxon>
        <taxon>Gemmatimonadota</taxon>
        <taxon>Longimicrobiia</taxon>
        <taxon>Longimicrobiales</taxon>
        <taxon>Longimicrobiaceae</taxon>
        <taxon>Longimicrobium</taxon>
    </lineage>
</organism>
<evidence type="ECO:0000313" key="2">
    <source>
        <dbReference type="EMBL" id="MBB6071798.1"/>
    </source>
</evidence>
<feature type="chain" id="PRO_5032364917" description="Lipocalin-like domain-containing protein" evidence="1">
    <location>
        <begin position="18"/>
        <end position="163"/>
    </location>
</feature>
<proteinExistence type="predicted"/>
<feature type="signal peptide" evidence="1">
    <location>
        <begin position="1"/>
        <end position="17"/>
    </location>
</feature>
<dbReference type="AlphaFoldDB" id="A0A841H1F4"/>
<name>A0A841H1F4_9BACT</name>
<evidence type="ECO:0000256" key="1">
    <source>
        <dbReference type="SAM" id="SignalP"/>
    </source>
</evidence>
<dbReference type="EMBL" id="JACHIA010000010">
    <property type="protein sequence ID" value="MBB6071798.1"/>
    <property type="molecule type" value="Genomic_DNA"/>
</dbReference>
<accession>A0A841H1F4</accession>
<gene>
    <name evidence="2" type="ORF">HNQ61_003437</name>
</gene>
<keyword evidence="3" id="KW-1185">Reference proteome</keyword>
<evidence type="ECO:0008006" key="4">
    <source>
        <dbReference type="Google" id="ProtNLM"/>
    </source>
</evidence>
<dbReference type="RefSeq" id="WP_240978446.1">
    <property type="nucleotide sequence ID" value="NZ_JABDTL010000001.1"/>
</dbReference>
<comment type="caution">
    <text evidence="2">The sequence shown here is derived from an EMBL/GenBank/DDBJ whole genome shotgun (WGS) entry which is preliminary data.</text>
</comment>
<keyword evidence="1" id="KW-0732">Signal</keyword>
<dbReference type="PROSITE" id="PS51257">
    <property type="entry name" value="PROKAR_LIPOPROTEIN"/>
    <property type="match status" value="1"/>
</dbReference>
<dbReference type="Proteomes" id="UP000582837">
    <property type="component" value="Unassembled WGS sequence"/>
</dbReference>